<keyword evidence="7" id="KW-0539">Nucleus</keyword>
<dbReference type="PANTHER" id="PTHR16515">
    <property type="entry name" value="PR DOMAIN ZINC FINGER PROTEIN"/>
    <property type="match status" value="1"/>
</dbReference>
<keyword evidence="3" id="KW-0677">Repeat</keyword>
<comment type="subcellular location">
    <subcellularLocation>
        <location evidence="1">Nucleus</location>
    </subcellularLocation>
</comment>
<feature type="domain" description="C2H2-type" evidence="10">
    <location>
        <begin position="249"/>
        <end position="276"/>
    </location>
</feature>
<accession>A0A6J2PEI2</accession>
<dbReference type="GeneID" id="115006396"/>
<dbReference type="PANTHER" id="PTHR16515:SF49">
    <property type="entry name" value="GASTRULA ZINC FINGER PROTEIN XLCGF49.1-LIKE-RELATED"/>
    <property type="match status" value="1"/>
</dbReference>
<dbReference type="FunFam" id="3.30.160.60:FF:002343">
    <property type="entry name" value="Zinc finger protein 33A"/>
    <property type="match status" value="2"/>
</dbReference>
<dbReference type="PROSITE" id="PS00028">
    <property type="entry name" value="ZINC_FINGER_C2H2_1"/>
    <property type="match status" value="4"/>
</dbReference>
<dbReference type="PROSITE" id="PS50157">
    <property type="entry name" value="ZINC_FINGER_C2H2_2"/>
    <property type="match status" value="5"/>
</dbReference>
<dbReference type="FunFam" id="3.30.160.60:FF:000478">
    <property type="entry name" value="Zinc finger protein 133"/>
    <property type="match status" value="2"/>
</dbReference>
<evidence type="ECO:0000259" key="10">
    <source>
        <dbReference type="PROSITE" id="PS50157"/>
    </source>
</evidence>
<evidence type="ECO:0000256" key="3">
    <source>
        <dbReference type="ARBA" id="ARBA00022737"/>
    </source>
</evidence>
<dbReference type="GO" id="GO:0010468">
    <property type="term" value="P:regulation of gene expression"/>
    <property type="evidence" value="ECO:0007669"/>
    <property type="project" value="TreeGrafter"/>
</dbReference>
<dbReference type="InterPro" id="IPR050331">
    <property type="entry name" value="Zinc_finger"/>
</dbReference>
<feature type="compositionally biased region" description="Polar residues" evidence="9">
    <location>
        <begin position="154"/>
        <end position="179"/>
    </location>
</feature>
<evidence type="ECO:0000256" key="7">
    <source>
        <dbReference type="ARBA" id="ARBA00023242"/>
    </source>
</evidence>
<keyword evidence="6" id="KW-0238">DNA-binding</keyword>
<organism evidence="11 12">
    <name type="scientific">Cottoperca gobio</name>
    <name type="common">Frogmouth</name>
    <name type="synonym">Aphritis gobio</name>
    <dbReference type="NCBI Taxonomy" id="56716"/>
    <lineage>
        <taxon>Eukaryota</taxon>
        <taxon>Metazoa</taxon>
        <taxon>Chordata</taxon>
        <taxon>Craniata</taxon>
        <taxon>Vertebrata</taxon>
        <taxon>Euteleostomi</taxon>
        <taxon>Actinopterygii</taxon>
        <taxon>Neopterygii</taxon>
        <taxon>Teleostei</taxon>
        <taxon>Neoteleostei</taxon>
        <taxon>Acanthomorphata</taxon>
        <taxon>Eupercaria</taxon>
        <taxon>Perciformes</taxon>
        <taxon>Notothenioidei</taxon>
        <taxon>Bovichtidae</taxon>
        <taxon>Cottoperca</taxon>
    </lineage>
</organism>
<dbReference type="SUPFAM" id="SSF57667">
    <property type="entry name" value="beta-beta-alpha zinc fingers"/>
    <property type="match status" value="3"/>
</dbReference>
<dbReference type="AlphaFoldDB" id="A0A6J2PEI2"/>
<dbReference type="InterPro" id="IPR036236">
    <property type="entry name" value="Znf_C2H2_sf"/>
</dbReference>
<sequence>MSSVEVFREFVNERLNAAAEEIFGVFQEAVVEYEAEIHRQRRLLDVVWKPEIKLHRIELPQQHVCKEEEVLSDQQLCIQERNSSLDQEDPEPPQIKEEQEELCTSQEGEQLVLKQETDTFMLTPTDEESDHQLLSHNSHVAERQDQKGGKHGDSGSTRTAEPNEQNLNHESTSHSNNVENPHLSEMHCDTHTGKQPFKCDTCGKDFQNKSKLKRHLTIHTCEKTYSCRTCGKAFKLCSNLTRHTGVKPYSCRTCGKAFKLCSNLTRHIRTHSGEKPYSCRTCGKKFGFHSNLTRHMRTHTGEKPYSCNACGKRFTQKSALTSHHTRIHTGPLVSPPLLMPF</sequence>
<evidence type="ECO:0000256" key="2">
    <source>
        <dbReference type="ARBA" id="ARBA00022723"/>
    </source>
</evidence>
<feature type="domain" description="C2H2-type" evidence="10">
    <location>
        <begin position="197"/>
        <end position="224"/>
    </location>
</feature>
<protein>
    <submittedName>
        <fullName evidence="12">Zinc finger protein 37 homolog</fullName>
    </submittedName>
</protein>
<keyword evidence="5" id="KW-0862">Zinc</keyword>
<keyword evidence="11" id="KW-1185">Reference proteome</keyword>
<dbReference type="FunCoup" id="A0A6J2PEI2">
    <property type="interactions" value="11"/>
</dbReference>
<evidence type="ECO:0000256" key="8">
    <source>
        <dbReference type="PROSITE-ProRule" id="PRU00042"/>
    </source>
</evidence>
<evidence type="ECO:0000256" key="9">
    <source>
        <dbReference type="SAM" id="MobiDB-lite"/>
    </source>
</evidence>
<dbReference type="KEGG" id="cgob:115006396"/>
<name>A0A6J2PEI2_COTGO</name>
<evidence type="ECO:0000256" key="4">
    <source>
        <dbReference type="ARBA" id="ARBA00022771"/>
    </source>
</evidence>
<evidence type="ECO:0000256" key="5">
    <source>
        <dbReference type="ARBA" id="ARBA00022833"/>
    </source>
</evidence>
<dbReference type="Gene3D" id="3.30.160.60">
    <property type="entry name" value="Classic Zinc Finger"/>
    <property type="match status" value="5"/>
</dbReference>
<evidence type="ECO:0000313" key="12">
    <source>
        <dbReference type="RefSeq" id="XP_029284478.1"/>
    </source>
</evidence>
<feature type="domain" description="C2H2-type" evidence="10">
    <location>
        <begin position="277"/>
        <end position="304"/>
    </location>
</feature>
<feature type="region of interest" description="Disordered" evidence="9">
    <location>
        <begin position="82"/>
        <end position="108"/>
    </location>
</feature>
<evidence type="ECO:0000256" key="1">
    <source>
        <dbReference type="ARBA" id="ARBA00004123"/>
    </source>
</evidence>
<dbReference type="Pfam" id="PF00096">
    <property type="entry name" value="zf-C2H2"/>
    <property type="match status" value="3"/>
</dbReference>
<dbReference type="Pfam" id="PF13465">
    <property type="entry name" value="zf-H2C2_2"/>
    <property type="match status" value="1"/>
</dbReference>
<dbReference type="InterPro" id="IPR013087">
    <property type="entry name" value="Znf_C2H2_type"/>
</dbReference>
<feature type="compositionally biased region" description="Basic and acidic residues" evidence="9">
    <location>
        <begin position="139"/>
        <end position="153"/>
    </location>
</feature>
<dbReference type="GO" id="GO:0003677">
    <property type="term" value="F:DNA binding"/>
    <property type="evidence" value="ECO:0007669"/>
    <property type="project" value="UniProtKB-KW"/>
</dbReference>
<dbReference type="SMART" id="SM00355">
    <property type="entry name" value="ZnF_C2H2"/>
    <property type="match status" value="5"/>
</dbReference>
<evidence type="ECO:0000256" key="6">
    <source>
        <dbReference type="ARBA" id="ARBA00023125"/>
    </source>
</evidence>
<proteinExistence type="predicted"/>
<evidence type="ECO:0000313" key="11">
    <source>
        <dbReference type="Proteomes" id="UP000504630"/>
    </source>
</evidence>
<keyword evidence="4 8" id="KW-0863">Zinc-finger</keyword>
<dbReference type="GO" id="GO:0008270">
    <property type="term" value="F:zinc ion binding"/>
    <property type="evidence" value="ECO:0007669"/>
    <property type="project" value="UniProtKB-KW"/>
</dbReference>
<keyword evidence="2" id="KW-0479">Metal-binding</keyword>
<dbReference type="InParanoid" id="A0A6J2PEI2"/>
<dbReference type="Proteomes" id="UP000504630">
    <property type="component" value="Chromosome 1"/>
</dbReference>
<dbReference type="GO" id="GO:0005634">
    <property type="term" value="C:nucleus"/>
    <property type="evidence" value="ECO:0007669"/>
    <property type="project" value="UniProtKB-SubCell"/>
</dbReference>
<feature type="region of interest" description="Disordered" evidence="9">
    <location>
        <begin position="139"/>
        <end position="184"/>
    </location>
</feature>
<reference evidence="12" key="1">
    <citation type="submission" date="2025-08" db="UniProtKB">
        <authorList>
            <consortium name="RefSeq"/>
        </authorList>
    </citation>
    <scope>IDENTIFICATION</scope>
</reference>
<feature type="domain" description="C2H2-type" evidence="10">
    <location>
        <begin position="225"/>
        <end position="243"/>
    </location>
</feature>
<dbReference type="FunFam" id="3.30.160.60:FF:000176">
    <property type="entry name" value="zinc finger protein 70"/>
    <property type="match status" value="1"/>
</dbReference>
<gene>
    <name evidence="12" type="primary">LOC115006396</name>
</gene>
<feature type="domain" description="C2H2-type" evidence="10">
    <location>
        <begin position="305"/>
        <end position="330"/>
    </location>
</feature>
<dbReference type="RefSeq" id="XP_029284478.1">
    <property type="nucleotide sequence ID" value="XM_029428618.1"/>
</dbReference>